<name>A0A645A9B8_9ZZZZ</name>
<dbReference type="PANTHER" id="PTHR15892">
    <property type="entry name" value="MITOCHONDRIAL RIBOSOMAL PROTEIN L30"/>
    <property type="match status" value="1"/>
</dbReference>
<dbReference type="GO" id="GO:0003735">
    <property type="term" value="F:structural constituent of ribosome"/>
    <property type="evidence" value="ECO:0007669"/>
    <property type="project" value="InterPro"/>
</dbReference>
<evidence type="ECO:0000256" key="3">
    <source>
        <dbReference type="ARBA" id="ARBA00023274"/>
    </source>
</evidence>
<gene>
    <name evidence="5" type="primary">rpmD_28</name>
    <name evidence="5" type="ORF">SDC9_96510</name>
</gene>
<reference evidence="5" key="1">
    <citation type="submission" date="2019-08" db="EMBL/GenBank/DDBJ databases">
        <authorList>
            <person name="Kucharzyk K."/>
            <person name="Murdoch R.W."/>
            <person name="Higgins S."/>
            <person name="Loffler F."/>
        </authorList>
    </citation>
    <scope>NUCLEOTIDE SEQUENCE</scope>
</reference>
<organism evidence="5">
    <name type="scientific">bioreactor metagenome</name>
    <dbReference type="NCBI Taxonomy" id="1076179"/>
    <lineage>
        <taxon>unclassified sequences</taxon>
        <taxon>metagenomes</taxon>
        <taxon>ecological metagenomes</taxon>
    </lineage>
</organism>
<keyword evidence="2 5" id="KW-0689">Ribosomal protein</keyword>
<comment type="similarity">
    <text evidence="1">Belongs to the universal ribosomal protein uL30 family.</text>
</comment>
<dbReference type="FunFam" id="3.30.1390.20:FF:000001">
    <property type="entry name" value="50S ribosomal protein L30"/>
    <property type="match status" value="1"/>
</dbReference>
<dbReference type="InterPro" id="IPR036919">
    <property type="entry name" value="Ribo_uL30_ferredoxin-like_sf"/>
</dbReference>
<proteinExistence type="inferred from homology"/>
<dbReference type="PANTHER" id="PTHR15892:SF2">
    <property type="entry name" value="LARGE RIBOSOMAL SUBUNIT PROTEIN UL30M"/>
    <property type="match status" value="1"/>
</dbReference>
<evidence type="ECO:0000259" key="4">
    <source>
        <dbReference type="Pfam" id="PF00327"/>
    </source>
</evidence>
<dbReference type="NCBIfam" id="TIGR01308">
    <property type="entry name" value="rpmD_bact"/>
    <property type="match status" value="1"/>
</dbReference>
<evidence type="ECO:0000256" key="2">
    <source>
        <dbReference type="ARBA" id="ARBA00022980"/>
    </source>
</evidence>
<dbReference type="Gene3D" id="3.30.1390.20">
    <property type="entry name" value="Ribosomal protein L30, ferredoxin-like fold domain"/>
    <property type="match status" value="1"/>
</dbReference>
<evidence type="ECO:0000313" key="5">
    <source>
        <dbReference type="EMBL" id="MPM49779.1"/>
    </source>
</evidence>
<dbReference type="GO" id="GO:0006412">
    <property type="term" value="P:translation"/>
    <property type="evidence" value="ECO:0007669"/>
    <property type="project" value="InterPro"/>
</dbReference>
<dbReference type="GO" id="GO:0022625">
    <property type="term" value="C:cytosolic large ribosomal subunit"/>
    <property type="evidence" value="ECO:0007669"/>
    <property type="project" value="TreeGrafter"/>
</dbReference>
<dbReference type="EMBL" id="VSSQ01012670">
    <property type="protein sequence ID" value="MPM49779.1"/>
    <property type="molecule type" value="Genomic_DNA"/>
</dbReference>
<accession>A0A645A9B8</accession>
<dbReference type="SUPFAM" id="SSF55129">
    <property type="entry name" value="Ribosomal protein L30p/L7e"/>
    <property type="match status" value="1"/>
</dbReference>
<keyword evidence="3" id="KW-0687">Ribonucleoprotein</keyword>
<feature type="domain" description="Large ribosomal subunit protein uL30-like ferredoxin-like fold" evidence="4">
    <location>
        <begin position="4"/>
        <end position="53"/>
    </location>
</feature>
<dbReference type="AlphaFoldDB" id="A0A645A9B8"/>
<dbReference type="InterPro" id="IPR016082">
    <property type="entry name" value="Ribosomal_uL30_ferredoxin-like"/>
</dbReference>
<dbReference type="Pfam" id="PF00327">
    <property type="entry name" value="Ribosomal_L30"/>
    <property type="match status" value="1"/>
</dbReference>
<comment type="caution">
    <text evidence="5">The sequence shown here is derived from an EMBL/GenBank/DDBJ whole genome shotgun (WGS) entry which is preliminary data.</text>
</comment>
<sequence>MAKVKITLAKSTIGRKKDHIATVEALGLKKIGKTVEHEATPQIRGMINKVSYLLKVEEL</sequence>
<dbReference type="InterPro" id="IPR005996">
    <property type="entry name" value="Ribosomal_uL30_bac-type"/>
</dbReference>
<protein>
    <submittedName>
        <fullName evidence="5">50S ribosomal protein L30</fullName>
    </submittedName>
</protein>
<dbReference type="HAMAP" id="MF_01371_B">
    <property type="entry name" value="Ribosomal_uL30_B"/>
    <property type="match status" value="1"/>
</dbReference>
<evidence type="ECO:0000256" key="1">
    <source>
        <dbReference type="ARBA" id="ARBA00007594"/>
    </source>
</evidence>
<dbReference type="PIRSF" id="PIRSF002211">
    <property type="entry name" value="Ribosomal_L30_bac-type"/>
    <property type="match status" value="1"/>
</dbReference>
<dbReference type="CDD" id="cd01658">
    <property type="entry name" value="Ribosomal_L30"/>
    <property type="match status" value="1"/>
</dbReference>